<keyword evidence="2" id="KW-0812">Transmembrane</keyword>
<feature type="transmembrane region" description="Helical" evidence="2">
    <location>
        <begin position="378"/>
        <end position="397"/>
    </location>
</feature>
<feature type="transmembrane region" description="Helical" evidence="2">
    <location>
        <begin position="231"/>
        <end position="248"/>
    </location>
</feature>
<dbReference type="EMBL" id="CP022433">
    <property type="protein sequence ID" value="ASN26587.1"/>
    <property type="molecule type" value="Genomic_DNA"/>
</dbReference>
<dbReference type="AlphaFoldDB" id="A0A221P326"/>
<gene>
    <name evidence="3" type="ORF">LK07_24125</name>
</gene>
<evidence type="ECO:0000313" key="3">
    <source>
        <dbReference type="EMBL" id="ASN26587.1"/>
    </source>
</evidence>
<evidence type="ECO:0000256" key="1">
    <source>
        <dbReference type="SAM" id="MobiDB-lite"/>
    </source>
</evidence>
<feature type="transmembrane region" description="Helical" evidence="2">
    <location>
        <begin position="324"/>
        <end position="342"/>
    </location>
</feature>
<feature type="region of interest" description="Disordered" evidence="1">
    <location>
        <begin position="596"/>
        <end position="637"/>
    </location>
</feature>
<evidence type="ECO:0000313" key="4">
    <source>
        <dbReference type="Proteomes" id="UP000031501"/>
    </source>
</evidence>
<reference evidence="3 4" key="1">
    <citation type="submission" date="2017-07" db="EMBL/GenBank/DDBJ databases">
        <title>Genome sequence of Streptomyces pluripotens MUSC 137T.</title>
        <authorList>
            <person name="Ser H.-L."/>
            <person name="Lee L.-H."/>
        </authorList>
    </citation>
    <scope>NUCLEOTIDE SEQUENCE [LARGE SCALE GENOMIC DNA]</scope>
    <source>
        <strain evidence="3 4">MUSC 137</strain>
    </source>
</reference>
<dbReference type="RefSeq" id="WP_086083468.1">
    <property type="nucleotide sequence ID" value="NZ_CP021080.1"/>
</dbReference>
<dbReference type="STRING" id="1355015.LK06_022960"/>
<feature type="transmembrane region" description="Helical" evidence="2">
    <location>
        <begin position="440"/>
        <end position="457"/>
    </location>
</feature>
<sequence length="637" mass="66101">MRADHRHLLARLVLVLAVLLGVVGSGLSHAPAARAADNPKYHLDYGPSSGKECPVDFTGGGTCGIDKQGNYCDYYSINDDDICRTPEAGEIPGTSQPCEGGPVQSGCSKKESHEAEEEKLKKWRKSAIAAVQRGDLSKSDYDTLNDFLTKCVDKGDTFSDCQTLATDKYGNIGWSLSKWIGKKVSQLARDALEEAAQYIGNAVVWLLQQFADLFAKTSVINLDSTGISQPMGIATALSIVLAVFLLLLQFGKVSISHQGAPAATAISGLAKWAVISSAYWTVTTTALQVADSLSNWIISYSFAGGSKIQGQPADAMKAQFGKMFGGLIFGGGGSSTAAGALITGDGMAASAVGVVIVIGIICILAIGALWVEMLLRQAGIMILVATMPITLVGQMSDATKDWWPKARDALLALILMKPMITFCFAIGFFAIEQGSGVQNMLVGLVIFLMACFCWPAIAKFMTFSSLGAGAAMAGGLISSLGSSAASTSGYRPQLGGAGAVGGGPAYTRALERDNAQTQASGANARGGGGFWTNESLKARLKGPGGRLGTRVAGPLGLGLQVMALGKDTLESGMANTAAHAGLDSASPGGRHVVIPPRGQDTAGLPPATQERVPQPRPDTAPVITGPPNTDIPPSREG</sequence>
<dbReference type="Proteomes" id="UP000031501">
    <property type="component" value="Chromosome"/>
</dbReference>
<protein>
    <recommendedName>
        <fullName evidence="5">Conjugal transfer protein TrbL</fullName>
    </recommendedName>
</protein>
<keyword evidence="4" id="KW-1185">Reference proteome</keyword>
<feature type="transmembrane region" description="Helical" evidence="2">
    <location>
        <begin position="348"/>
        <end position="371"/>
    </location>
</feature>
<keyword evidence="2" id="KW-0472">Membrane</keyword>
<dbReference type="OrthoDB" id="3478657at2"/>
<name>A0A221P326_9ACTN</name>
<organism evidence="3 4">
    <name type="scientific">Streptomyces pluripotens</name>
    <dbReference type="NCBI Taxonomy" id="1355015"/>
    <lineage>
        <taxon>Bacteria</taxon>
        <taxon>Bacillati</taxon>
        <taxon>Actinomycetota</taxon>
        <taxon>Actinomycetes</taxon>
        <taxon>Kitasatosporales</taxon>
        <taxon>Streptomycetaceae</taxon>
        <taxon>Streptomyces</taxon>
    </lineage>
</organism>
<feature type="transmembrane region" description="Helical" evidence="2">
    <location>
        <begin position="409"/>
        <end position="431"/>
    </location>
</feature>
<proteinExistence type="predicted"/>
<feature type="region of interest" description="Disordered" evidence="1">
    <location>
        <begin position="91"/>
        <end position="112"/>
    </location>
</feature>
<evidence type="ECO:0008006" key="5">
    <source>
        <dbReference type="Google" id="ProtNLM"/>
    </source>
</evidence>
<evidence type="ECO:0000256" key="2">
    <source>
        <dbReference type="SAM" id="Phobius"/>
    </source>
</evidence>
<accession>A0A221P326</accession>
<keyword evidence="2" id="KW-1133">Transmembrane helix</keyword>